<evidence type="ECO:0000313" key="10">
    <source>
        <dbReference type="EMBL" id="TRM70136.1"/>
    </source>
</evidence>
<feature type="active site" evidence="5">
    <location>
        <position position="100"/>
    </location>
</feature>
<dbReference type="STRING" id="97359.A0A550CZD0"/>
<feature type="compositionally biased region" description="Low complexity" evidence="7">
    <location>
        <begin position="431"/>
        <end position="469"/>
    </location>
</feature>
<evidence type="ECO:0000256" key="8">
    <source>
        <dbReference type="SAM" id="SignalP"/>
    </source>
</evidence>
<dbReference type="InterPro" id="IPR001461">
    <property type="entry name" value="Aspartic_peptidase_A1"/>
</dbReference>
<evidence type="ECO:0000256" key="7">
    <source>
        <dbReference type="SAM" id="MobiDB-lite"/>
    </source>
</evidence>
<dbReference type="PANTHER" id="PTHR47966:SF51">
    <property type="entry name" value="BETA-SITE APP-CLEAVING ENZYME, ISOFORM A-RELATED"/>
    <property type="match status" value="1"/>
</dbReference>
<dbReference type="GO" id="GO:0006508">
    <property type="term" value="P:proteolysis"/>
    <property type="evidence" value="ECO:0007669"/>
    <property type="project" value="UniProtKB-KW"/>
</dbReference>
<dbReference type="GO" id="GO:0004190">
    <property type="term" value="F:aspartic-type endopeptidase activity"/>
    <property type="evidence" value="ECO:0007669"/>
    <property type="project" value="UniProtKB-KW"/>
</dbReference>
<dbReference type="EMBL" id="VDMD01000001">
    <property type="protein sequence ID" value="TRM70136.1"/>
    <property type="molecule type" value="Genomic_DNA"/>
</dbReference>
<dbReference type="Proteomes" id="UP000320762">
    <property type="component" value="Unassembled WGS sequence"/>
</dbReference>
<evidence type="ECO:0000256" key="3">
    <source>
        <dbReference type="ARBA" id="ARBA00022750"/>
    </source>
</evidence>
<dbReference type="FunFam" id="2.40.70.10:FF:000115">
    <property type="entry name" value="Lysosomal aspartic protease"/>
    <property type="match status" value="1"/>
</dbReference>
<feature type="region of interest" description="Disordered" evidence="7">
    <location>
        <begin position="418"/>
        <end position="469"/>
    </location>
</feature>
<accession>A0A550CZD0</accession>
<dbReference type="OrthoDB" id="771136at2759"/>
<keyword evidence="8" id="KW-0732">Signal</keyword>
<gene>
    <name evidence="10" type="ORF">BD626DRAFT_422789</name>
</gene>
<dbReference type="PRINTS" id="PR00792">
    <property type="entry name" value="PEPSIN"/>
</dbReference>
<organism evidence="10 11">
    <name type="scientific">Schizophyllum amplum</name>
    <dbReference type="NCBI Taxonomy" id="97359"/>
    <lineage>
        <taxon>Eukaryota</taxon>
        <taxon>Fungi</taxon>
        <taxon>Dikarya</taxon>
        <taxon>Basidiomycota</taxon>
        <taxon>Agaricomycotina</taxon>
        <taxon>Agaricomycetes</taxon>
        <taxon>Agaricomycetidae</taxon>
        <taxon>Agaricales</taxon>
        <taxon>Schizophyllaceae</taxon>
        <taxon>Schizophyllum</taxon>
    </lineage>
</organism>
<dbReference type="PROSITE" id="PS51767">
    <property type="entry name" value="PEPTIDASE_A1"/>
    <property type="match status" value="1"/>
</dbReference>
<evidence type="ECO:0000256" key="4">
    <source>
        <dbReference type="ARBA" id="ARBA00022801"/>
    </source>
</evidence>
<evidence type="ECO:0000259" key="9">
    <source>
        <dbReference type="PROSITE" id="PS51767"/>
    </source>
</evidence>
<feature type="domain" description="Peptidase A1" evidence="9">
    <location>
        <begin position="82"/>
        <end position="412"/>
    </location>
</feature>
<dbReference type="InterPro" id="IPR033121">
    <property type="entry name" value="PEPTIDASE_A1"/>
</dbReference>
<keyword evidence="11" id="KW-1185">Reference proteome</keyword>
<name>A0A550CZD0_9AGAR</name>
<evidence type="ECO:0000313" key="11">
    <source>
        <dbReference type="Proteomes" id="UP000320762"/>
    </source>
</evidence>
<dbReference type="InterPro" id="IPR001969">
    <property type="entry name" value="Aspartic_peptidase_AS"/>
</dbReference>
<sequence length="494" mass="50634">MHSLSLLSFLYASAALVPAGAAAGSLHVPLTRRAGASARDLAYYQKQAEHLRGKYNFSRPSTEDKREVVGEGITNQGADSTYFGAVEIGTPPQTFNVVLDTGSSDLWVASTECRTCSSSTPMFDASGSSSIQESSQATTIQYGSGAVRGSLAQDTVSLGGLTLSDQTFLAVSQTTSSLLDGSLSGILGLAFPAISSTQSTPLWLALADDGQLDASEFAFYITRLIDDTSATQEDYGGIFTLGGVNESLYSGDIEFHDLANANSPTFWLLELGGITLNGQGISLTSGDALLSAIDTGTTLIGGPTADVNNFWAAIDGSEQIESMDGFFSFPCDTELSVAMSFGGQSWAINPADMNLGRLSRASNQCLGGIFDLTQGSSIVSGGGNPNWVIGDVFLKNVYSVYRTDPTPSVGFAALSSNAGGSGTTSVPFTTPPATLTTGTIGTPAGTSTGSTTSGGSSSGSGSNNDNNASSRTAAVAPALAVGIALMATFMSLVR</sequence>
<dbReference type="Pfam" id="PF00026">
    <property type="entry name" value="Asp"/>
    <property type="match status" value="1"/>
</dbReference>
<dbReference type="SUPFAM" id="SSF50630">
    <property type="entry name" value="Acid proteases"/>
    <property type="match status" value="1"/>
</dbReference>
<evidence type="ECO:0000256" key="6">
    <source>
        <dbReference type="RuleBase" id="RU000454"/>
    </source>
</evidence>
<evidence type="ECO:0000256" key="2">
    <source>
        <dbReference type="ARBA" id="ARBA00022670"/>
    </source>
</evidence>
<dbReference type="InterPro" id="IPR034164">
    <property type="entry name" value="Pepsin-like_dom"/>
</dbReference>
<dbReference type="AlphaFoldDB" id="A0A550CZD0"/>
<evidence type="ECO:0000256" key="1">
    <source>
        <dbReference type="ARBA" id="ARBA00007447"/>
    </source>
</evidence>
<dbReference type="Gene3D" id="2.40.70.10">
    <property type="entry name" value="Acid Proteases"/>
    <property type="match status" value="2"/>
</dbReference>
<comment type="caution">
    <text evidence="10">The sequence shown here is derived from an EMBL/GenBank/DDBJ whole genome shotgun (WGS) entry which is preliminary data.</text>
</comment>
<feature type="signal peptide" evidence="8">
    <location>
        <begin position="1"/>
        <end position="22"/>
    </location>
</feature>
<protein>
    <submittedName>
        <fullName evidence="10">Aspartic peptidase domain-containing protein</fullName>
    </submittedName>
</protein>
<keyword evidence="2 6" id="KW-0645">Protease</keyword>
<feature type="active site" evidence="5">
    <location>
        <position position="294"/>
    </location>
</feature>
<keyword evidence="3 6" id="KW-0064">Aspartyl protease</keyword>
<keyword evidence="4 6" id="KW-0378">Hydrolase</keyword>
<proteinExistence type="inferred from homology"/>
<comment type="similarity">
    <text evidence="1 6">Belongs to the peptidase A1 family.</text>
</comment>
<feature type="compositionally biased region" description="Polar residues" evidence="7">
    <location>
        <begin position="418"/>
        <end position="428"/>
    </location>
</feature>
<dbReference type="InterPro" id="IPR021109">
    <property type="entry name" value="Peptidase_aspartic_dom_sf"/>
</dbReference>
<dbReference type="PROSITE" id="PS00141">
    <property type="entry name" value="ASP_PROTEASE"/>
    <property type="match status" value="1"/>
</dbReference>
<reference evidence="10 11" key="1">
    <citation type="journal article" date="2019" name="New Phytol.">
        <title>Comparative genomics reveals unique wood-decay strategies and fruiting body development in the Schizophyllaceae.</title>
        <authorList>
            <person name="Almasi E."/>
            <person name="Sahu N."/>
            <person name="Krizsan K."/>
            <person name="Balint B."/>
            <person name="Kovacs G.M."/>
            <person name="Kiss B."/>
            <person name="Cseklye J."/>
            <person name="Drula E."/>
            <person name="Henrissat B."/>
            <person name="Nagy I."/>
            <person name="Chovatia M."/>
            <person name="Adam C."/>
            <person name="LaButti K."/>
            <person name="Lipzen A."/>
            <person name="Riley R."/>
            <person name="Grigoriev I.V."/>
            <person name="Nagy L.G."/>
        </authorList>
    </citation>
    <scope>NUCLEOTIDE SEQUENCE [LARGE SCALE GENOMIC DNA]</scope>
    <source>
        <strain evidence="10 11">NL-1724</strain>
    </source>
</reference>
<dbReference type="PANTHER" id="PTHR47966">
    <property type="entry name" value="BETA-SITE APP-CLEAVING ENZYME, ISOFORM A-RELATED"/>
    <property type="match status" value="1"/>
</dbReference>
<feature type="chain" id="PRO_5021896496" evidence="8">
    <location>
        <begin position="23"/>
        <end position="494"/>
    </location>
</feature>
<dbReference type="CDD" id="cd05471">
    <property type="entry name" value="pepsin_like"/>
    <property type="match status" value="1"/>
</dbReference>
<evidence type="ECO:0000256" key="5">
    <source>
        <dbReference type="PIRSR" id="PIRSR601461-1"/>
    </source>
</evidence>